<comment type="similarity">
    <text evidence="1 8">Belongs to the SOS response-associated peptidase family.</text>
</comment>
<accession>A0A9J6ZGS3</accession>
<sequence>MVQRFSLQAEIYDVLEQFKATKVMQTHAQRYNVTPTQHVTIVMNDRHEQRVLQDARWGLFPYWASDAVNTTKQAVRGKSFLNELVTRNRCVVPCTGFYGAKQVGAERDPRAMHIVLPGKPLFGVAGIFDRFRNAQGEETRVFTILTSETTGKMAEWQPSLPIVLDEEGVEAWLNPKARNYDLLQMHLPHLESYMLRSYPVTNAVYDDQYESPDCILELGIDFG</sequence>
<dbReference type="SUPFAM" id="SSF143081">
    <property type="entry name" value="BB1717-like"/>
    <property type="match status" value="1"/>
</dbReference>
<reference evidence="9" key="1">
    <citation type="submission" date="2022-05" db="EMBL/GenBank/DDBJ databases">
        <title>Novel bacterial taxa in a minimal lignocellulolytic consortium and its capacity to transform plastics disclosed by genome-resolved metagenomics.</title>
        <authorList>
            <person name="Rodriguez C.A.D."/>
            <person name="Diaz-Garcia L."/>
            <person name="Herrera K."/>
            <person name="Tarazona N.A."/>
            <person name="Sproer C."/>
            <person name="Overmann J."/>
            <person name="Jimenez D.J."/>
        </authorList>
    </citation>
    <scope>NUCLEOTIDE SEQUENCE</scope>
    <source>
        <strain evidence="9">MAG5</strain>
    </source>
</reference>
<evidence type="ECO:0000256" key="4">
    <source>
        <dbReference type="ARBA" id="ARBA00022801"/>
    </source>
</evidence>
<name>A0A9J6ZGS3_9BACL</name>
<proteinExistence type="inferred from homology"/>
<keyword evidence="2 8" id="KW-0645">Protease</keyword>
<dbReference type="AlphaFoldDB" id="A0A9J6ZGS3"/>
<evidence type="ECO:0000313" key="10">
    <source>
        <dbReference type="Proteomes" id="UP001056756"/>
    </source>
</evidence>
<dbReference type="GO" id="GO:0006508">
    <property type="term" value="P:proteolysis"/>
    <property type="evidence" value="ECO:0007669"/>
    <property type="project" value="UniProtKB-KW"/>
</dbReference>
<keyword evidence="3" id="KW-0227">DNA damage</keyword>
<organism evidence="9 10">
    <name type="scientific">Candidatus Pristimantibacillus lignocellulolyticus</name>
    <dbReference type="NCBI Taxonomy" id="2994561"/>
    <lineage>
        <taxon>Bacteria</taxon>
        <taxon>Bacillati</taxon>
        <taxon>Bacillota</taxon>
        <taxon>Bacilli</taxon>
        <taxon>Bacillales</taxon>
        <taxon>Paenibacillaceae</taxon>
        <taxon>Candidatus Pristimantibacillus</taxon>
    </lineage>
</organism>
<evidence type="ECO:0000256" key="3">
    <source>
        <dbReference type="ARBA" id="ARBA00022763"/>
    </source>
</evidence>
<evidence type="ECO:0000256" key="1">
    <source>
        <dbReference type="ARBA" id="ARBA00008136"/>
    </source>
</evidence>
<keyword evidence="6" id="KW-0238">DNA-binding</keyword>
<gene>
    <name evidence="9" type="ORF">NAG76_03005</name>
</gene>
<dbReference type="GO" id="GO:0003697">
    <property type="term" value="F:single-stranded DNA binding"/>
    <property type="evidence" value="ECO:0007669"/>
    <property type="project" value="InterPro"/>
</dbReference>
<evidence type="ECO:0000256" key="5">
    <source>
        <dbReference type="ARBA" id="ARBA00023124"/>
    </source>
</evidence>
<dbReference type="Pfam" id="PF02586">
    <property type="entry name" value="SRAP"/>
    <property type="match status" value="1"/>
</dbReference>
<dbReference type="KEGG" id="plig:NAG76_03005"/>
<dbReference type="Proteomes" id="UP001056756">
    <property type="component" value="Chromosome"/>
</dbReference>
<evidence type="ECO:0000256" key="7">
    <source>
        <dbReference type="ARBA" id="ARBA00023239"/>
    </source>
</evidence>
<dbReference type="GO" id="GO:0016829">
    <property type="term" value="F:lyase activity"/>
    <property type="evidence" value="ECO:0007669"/>
    <property type="project" value="UniProtKB-KW"/>
</dbReference>
<evidence type="ECO:0000256" key="6">
    <source>
        <dbReference type="ARBA" id="ARBA00023125"/>
    </source>
</evidence>
<dbReference type="EMBL" id="CP097899">
    <property type="protein sequence ID" value="URN95244.1"/>
    <property type="molecule type" value="Genomic_DNA"/>
</dbReference>
<dbReference type="GO" id="GO:0106300">
    <property type="term" value="P:protein-DNA covalent cross-linking repair"/>
    <property type="evidence" value="ECO:0007669"/>
    <property type="project" value="InterPro"/>
</dbReference>
<dbReference type="InterPro" id="IPR036590">
    <property type="entry name" value="SRAP-like"/>
</dbReference>
<dbReference type="GO" id="GO:0008233">
    <property type="term" value="F:peptidase activity"/>
    <property type="evidence" value="ECO:0007669"/>
    <property type="project" value="UniProtKB-KW"/>
</dbReference>
<evidence type="ECO:0000256" key="2">
    <source>
        <dbReference type="ARBA" id="ARBA00022670"/>
    </source>
</evidence>
<dbReference type="EC" id="3.4.-.-" evidence="8"/>
<dbReference type="PANTHER" id="PTHR13604:SF0">
    <property type="entry name" value="ABASIC SITE PROCESSING PROTEIN HMCES"/>
    <property type="match status" value="1"/>
</dbReference>
<keyword evidence="7" id="KW-0456">Lyase</keyword>
<keyword evidence="4 8" id="KW-0378">Hydrolase</keyword>
<keyword evidence="5" id="KW-0190">Covalent protein-DNA linkage</keyword>
<evidence type="ECO:0000313" key="9">
    <source>
        <dbReference type="EMBL" id="URN95244.1"/>
    </source>
</evidence>
<evidence type="ECO:0000256" key="8">
    <source>
        <dbReference type="RuleBase" id="RU364100"/>
    </source>
</evidence>
<dbReference type="InterPro" id="IPR003738">
    <property type="entry name" value="SRAP"/>
</dbReference>
<protein>
    <recommendedName>
        <fullName evidence="8">Abasic site processing protein</fullName>
        <ecNumber evidence="8">3.4.-.-</ecNumber>
    </recommendedName>
</protein>
<dbReference type="PANTHER" id="PTHR13604">
    <property type="entry name" value="DC12-RELATED"/>
    <property type="match status" value="1"/>
</dbReference>
<dbReference type="Gene3D" id="3.90.1680.10">
    <property type="entry name" value="SOS response associated peptidase-like"/>
    <property type="match status" value="1"/>
</dbReference>